<dbReference type="Proteomes" id="UP000243793">
    <property type="component" value="Chromosome"/>
</dbReference>
<evidence type="ECO:0000313" key="5">
    <source>
        <dbReference type="EMBL" id="ART78777.1"/>
    </source>
</evidence>
<dbReference type="PANTHER" id="PTHR44688">
    <property type="entry name" value="DNA-BINDING TRANSCRIPTIONAL ACTIVATOR DEVR_DOSR"/>
    <property type="match status" value="1"/>
</dbReference>
<evidence type="ECO:0000256" key="2">
    <source>
        <dbReference type="ARBA" id="ARBA00023125"/>
    </source>
</evidence>
<dbReference type="PRINTS" id="PR00038">
    <property type="entry name" value="HTHLUXR"/>
</dbReference>
<evidence type="ECO:0000259" key="4">
    <source>
        <dbReference type="PROSITE" id="PS50043"/>
    </source>
</evidence>
<dbReference type="CDD" id="cd06170">
    <property type="entry name" value="LuxR_C_like"/>
    <property type="match status" value="1"/>
</dbReference>
<evidence type="ECO:0000256" key="3">
    <source>
        <dbReference type="ARBA" id="ARBA00023163"/>
    </source>
</evidence>
<proteinExistence type="predicted"/>
<dbReference type="AlphaFoldDB" id="A0A1Y0CV51"/>
<gene>
    <name evidence="5" type="ORF">CBP12_00265</name>
</gene>
<dbReference type="EMBL" id="CP021376">
    <property type="protein sequence ID" value="ART78777.1"/>
    <property type="molecule type" value="Genomic_DNA"/>
</dbReference>
<name>A0A1Y0CV51_9GAMM</name>
<sequence length="277" mass="30808">MSIANENKQQALTEAVQAIGRPSFARCLANLVQAQVASDCCLILSYQDSGSPLYLYDNLSQQRDLLFSQYLSGLYAQDPFYRALRQGLGEGVYSLQQVLQHAGAPMPEYAAGFYQATGWQQELGLTICLPAGQWLTVFLGRFTRQSFSANEQTSLRHLLPLLRALCHQHWQAPLSSFVVPSQDIAANSKQANDMYSRVHHALHSFGHARLTAREQQVARGLLQGLDNDALAHQLGIGQGTVKNHRKQVYRKLAIDSQAALFARFLNHLISEDTAPRT</sequence>
<keyword evidence="3" id="KW-0804">Transcription</keyword>
<keyword evidence="1" id="KW-0805">Transcription regulation</keyword>
<keyword evidence="6" id="KW-1185">Reference proteome</keyword>
<dbReference type="GO" id="GO:0006355">
    <property type="term" value="P:regulation of DNA-templated transcription"/>
    <property type="evidence" value="ECO:0007669"/>
    <property type="project" value="InterPro"/>
</dbReference>
<dbReference type="SMART" id="SM00421">
    <property type="entry name" value="HTH_LUXR"/>
    <property type="match status" value="1"/>
</dbReference>
<dbReference type="PROSITE" id="PS50043">
    <property type="entry name" value="HTH_LUXR_2"/>
    <property type="match status" value="1"/>
</dbReference>
<accession>A0A1Y0CV51</accession>
<dbReference type="InterPro" id="IPR036388">
    <property type="entry name" value="WH-like_DNA-bd_sf"/>
</dbReference>
<dbReference type="RefSeq" id="WP_086961851.1">
    <property type="nucleotide sequence ID" value="NZ_CP021376.1"/>
</dbReference>
<evidence type="ECO:0000313" key="6">
    <source>
        <dbReference type="Proteomes" id="UP000243793"/>
    </source>
</evidence>
<dbReference type="SUPFAM" id="SSF46894">
    <property type="entry name" value="C-terminal effector domain of the bipartite response regulators"/>
    <property type="match status" value="1"/>
</dbReference>
<feature type="domain" description="HTH luxR-type" evidence="4">
    <location>
        <begin position="203"/>
        <end position="268"/>
    </location>
</feature>
<dbReference type="Pfam" id="PF00196">
    <property type="entry name" value="GerE"/>
    <property type="match status" value="1"/>
</dbReference>
<keyword evidence="2" id="KW-0238">DNA-binding</keyword>
<dbReference type="GO" id="GO:0003677">
    <property type="term" value="F:DNA binding"/>
    <property type="evidence" value="ECO:0007669"/>
    <property type="project" value="UniProtKB-KW"/>
</dbReference>
<organism evidence="5 6">
    <name type="scientific">Oceanisphaera avium</name>
    <dbReference type="NCBI Taxonomy" id="1903694"/>
    <lineage>
        <taxon>Bacteria</taxon>
        <taxon>Pseudomonadati</taxon>
        <taxon>Pseudomonadota</taxon>
        <taxon>Gammaproteobacteria</taxon>
        <taxon>Aeromonadales</taxon>
        <taxon>Aeromonadaceae</taxon>
        <taxon>Oceanisphaera</taxon>
    </lineage>
</organism>
<dbReference type="PANTHER" id="PTHR44688:SF16">
    <property type="entry name" value="DNA-BINDING TRANSCRIPTIONAL ACTIVATOR DEVR_DOSR"/>
    <property type="match status" value="1"/>
</dbReference>
<dbReference type="OrthoDB" id="343383at2"/>
<dbReference type="InterPro" id="IPR000792">
    <property type="entry name" value="Tscrpt_reg_LuxR_C"/>
</dbReference>
<dbReference type="KEGG" id="ocm:CBP12_00265"/>
<evidence type="ECO:0000256" key="1">
    <source>
        <dbReference type="ARBA" id="ARBA00023015"/>
    </source>
</evidence>
<dbReference type="Gene3D" id="1.10.10.10">
    <property type="entry name" value="Winged helix-like DNA-binding domain superfamily/Winged helix DNA-binding domain"/>
    <property type="match status" value="1"/>
</dbReference>
<reference evidence="6" key="1">
    <citation type="submission" date="2017-05" db="EMBL/GenBank/DDBJ databases">
        <authorList>
            <person name="Sung H."/>
        </authorList>
    </citation>
    <scope>NUCLEOTIDE SEQUENCE [LARGE SCALE GENOMIC DNA]</scope>
    <source>
        <strain evidence="6">AMac2203</strain>
    </source>
</reference>
<protein>
    <recommendedName>
        <fullName evidence="4">HTH luxR-type domain-containing protein</fullName>
    </recommendedName>
</protein>
<dbReference type="InterPro" id="IPR016032">
    <property type="entry name" value="Sig_transdc_resp-reg_C-effctor"/>
</dbReference>